<sequence length="66" mass="7464">MRKYGHKTSTSIDRIGTTVQVSIAFEDEVTAEAATELLRRRQQHGALTIDLQRVGFTQIEGSFERL</sequence>
<name>A0A7W7Z2G0_9BRAD</name>
<comment type="caution">
    <text evidence="1">The sequence shown here is derived from an EMBL/GenBank/DDBJ whole genome shotgun (WGS) entry which is preliminary data.</text>
</comment>
<protein>
    <recommendedName>
        <fullName evidence="3">STAS domain-containing protein</fullName>
    </recommendedName>
</protein>
<gene>
    <name evidence="1" type="ORF">HNR60_001514</name>
</gene>
<evidence type="ECO:0008006" key="3">
    <source>
        <dbReference type="Google" id="ProtNLM"/>
    </source>
</evidence>
<proteinExistence type="predicted"/>
<dbReference type="RefSeq" id="WP_184255978.1">
    <property type="nucleotide sequence ID" value="NZ_JACHIH010000006.1"/>
</dbReference>
<accession>A0A7W7Z2G0</accession>
<reference evidence="1 2" key="1">
    <citation type="submission" date="2020-08" db="EMBL/GenBank/DDBJ databases">
        <title>Genomic Encyclopedia of Type Strains, Phase IV (KMG-IV): sequencing the most valuable type-strain genomes for metagenomic binning, comparative biology and taxonomic classification.</title>
        <authorList>
            <person name="Goeker M."/>
        </authorList>
    </citation>
    <scope>NUCLEOTIDE SEQUENCE [LARGE SCALE GENOMIC DNA]</scope>
    <source>
        <strain evidence="1 2">DSM 12706</strain>
    </source>
</reference>
<evidence type="ECO:0000313" key="2">
    <source>
        <dbReference type="Proteomes" id="UP000542353"/>
    </source>
</evidence>
<organism evidence="1 2">
    <name type="scientific">Rhodopseudomonas rhenobacensis</name>
    <dbReference type="NCBI Taxonomy" id="87461"/>
    <lineage>
        <taxon>Bacteria</taxon>
        <taxon>Pseudomonadati</taxon>
        <taxon>Pseudomonadota</taxon>
        <taxon>Alphaproteobacteria</taxon>
        <taxon>Hyphomicrobiales</taxon>
        <taxon>Nitrobacteraceae</taxon>
        <taxon>Rhodopseudomonas</taxon>
    </lineage>
</organism>
<evidence type="ECO:0000313" key="1">
    <source>
        <dbReference type="EMBL" id="MBB5046766.1"/>
    </source>
</evidence>
<keyword evidence="2" id="KW-1185">Reference proteome</keyword>
<dbReference type="EMBL" id="JACHIH010000006">
    <property type="protein sequence ID" value="MBB5046766.1"/>
    <property type="molecule type" value="Genomic_DNA"/>
</dbReference>
<dbReference type="AlphaFoldDB" id="A0A7W7Z2G0"/>
<dbReference type="Proteomes" id="UP000542353">
    <property type="component" value="Unassembled WGS sequence"/>
</dbReference>